<dbReference type="Proteomes" id="UP001316189">
    <property type="component" value="Chromosome"/>
</dbReference>
<name>A0ABY5L4F8_9CELL</name>
<reference evidence="1 2" key="1">
    <citation type="submission" date="2022-07" db="EMBL/GenBank/DDBJ databases">
        <title>Novel species in genus cellulomonas.</title>
        <authorList>
            <person name="Ye L."/>
        </authorList>
    </citation>
    <scope>NUCLEOTIDE SEQUENCE [LARGE SCALE GENOMIC DNA]</scope>
    <source>
        <strain evidence="2">zg-Y338</strain>
    </source>
</reference>
<gene>
    <name evidence="1" type="ORF">NP064_00630</name>
</gene>
<dbReference type="EMBL" id="CP101988">
    <property type="protein sequence ID" value="UUI75473.1"/>
    <property type="molecule type" value="Genomic_DNA"/>
</dbReference>
<keyword evidence="2" id="KW-1185">Reference proteome</keyword>
<sequence length="207" mass="22693">MEIVETVDVAGIWESQLEARAGTGPPSSLGPRGWTLPAVEVLAPFTTSAHVPWAYHDYRPLGSRRTVHEVNGDDGLVRFAGLGAEGAQRLLDLLTPAQLATTQRDSPTLGAALRAAVRFPGVVEVHGYAAGPAHDDERITAEGVFLYALPDLHVPGWPHDGACDCTTLWEAARDRYGLDDARGMPQELQRRTNRWRPGEHCWQLTWD</sequence>
<accession>A0ABY5L4F8</accession>
<dbReference type="RefSeq" id="WP_227568431.1">
    <property type="nucleotide sequence ID" value="NZ_CP101988.1"/>
</dbReference>
<evidence type="ECO:0000313" key="1">
    <source>
        <dbReference type="EMBL" id="UUI75473.1"/>
    </source>
</evidence>
<protein>
    <submittedName>
        <fullName evidence="1">Uncharacterized protein</fullName>
    </submittedName>
</protein>
<proteinExistence type="predicted"/>
<organism evidence="1 2">
    <name type="scientific">Cellulomonas chengniuliangii</name>
    <dbReference type="NCBI Taxonomy" id="2968084"/>
    <lineage>
        <taxon>Bacteria</taxon>
        <taxon>Bacillati</taxon>
        <taxon>Actinomycetota</taxon>
        <taxon>Actinomycetes</taxon>
        <taxon>Micrococcales</taxon>
        <taxon>Cellulomonadaceae</taxon>
        <taxon>Cellulomonas</taxon>
    </lineage>
</organism>
<evidence type="ECO:0000313" key="2">
    <source>
        <dbReference type="Proteomes" id="UP001316189"/>
    </source>
</evidence>